<gene>
    <name evidence="8" type="primary">purQ</name>
    <name evidence="9" type="ORF">CQA53_05995</name>
</gene>
<keyword evidence="3 8" id="KW-0547">Nucleotide-binding</keyword>
<evidence type="ECO:0000256" key="4">
    <source>
        <dbReference type="ARBA" id="ARBA00022755"/>
    </source>
</evidence>
<sequence>MVSILYFPGTNCHEDIAYIYQKLGYTTQFIWHTQTTLPESTKLAIIAGGFSYGDYLRCGAIAAQSKSMGALKKYAQNGGRVLGICNGFQILCETKLLPGVLMRNKNLKFIAKNTSLEIINTDNVMLQNYTYNQHIKIPIAHAEGNYQIDKKGLESLYTNNQILLKYKNDINGSIDKIAGICNQEKNIFALMPHPERATNFKSINTVTQDNSMENIVGIEMLKTLYNT</sequence>
<keyword evidence="6 8" id="KW-0067">ATP-binding</keyword>
<comment type="subcellular location">
    <subcellularLocation>
        <location evidence="8">Cytoplasm</location>
    </subcellularLocation>
</comment>
<dbReference type="Proteomes" id="UP000256379">
    <property type="component" value="Unassembled WGS sequence"/>
</dbReference>
<comment type="catalytic activity">
    <reaction evidence="8">
        <text>L-glutamine + H2O = L-glutamate + NH4(+)</text>
        <dbReference type="Rhea" id="RHEA:15889"/>
        <dbReference type="ChEBI" id="CHEBI:15377"/>
        <dbReference type="ChEBI" id="CHEBI:28938"/>
        <dbReference type="ChEBI" id="CHEBI:29985"/>
        <dbReference type="ChEBI" id="CHEBI:58359"/>
        <dbReference type="EC" id="3.5.1.2"/>
    </reaction>
</comment>
<protein>
    <recommendedName>
        <fullName evidence="8">Phosphoribosylformylglycinamidine synthase subunit PurQ</fullName>
        <shortName evidence="8">FGAM synthase</shortName>
        <ecNumber evidence="8">6.3.5.3</ecNumber>
    </recommendedName>
    <alternativeName>
        <fullName evidence="8">Formylglycinamide ribonucleotide amidotransferase subunit I</fullName>
        <shortName evidence="8">FGAR amidotransferase I</shortName>
        <shortName evidence="8">FGAR-AT I</shortName>
    </alternativeName>
    <alternativeName>
        <fullName evidence="8">Glutaminase PurQ</fullName>
        <ecNumber evidence="8">3.5.1.2</ecNumber>
    </alternativeName>
    <alternativeName>
        <fullName evidence="8">Phosphoribosylformylglycinamidine synthase subunit I</fullName>
    </alternativeName>
</protein>
<dbReference type="GO" id="GO:0005737">
    <property type="term" value="C:cytoplasm"/>
    <property type="evidence" value="ECO:0007669"/>
    <property type="project" value="UniProtKB-SubCell"/>
</dbReference>
<dbReference type="PANTHER" id="PTHR47552">
    <property type="entry name" value="PHOSPHORIBOSYLFORMYLGLYCINAMIDINE SYNTHASE SUBUNIT PURQ"/>
    <property type="match status" value="1"/>
</dbReference>
<evidence type="ECO:0000256" key="8">
    <source>
        <dbReference type="HAMAP-Rule" id="MF_00421"/>
    </source>
</evidence>
<keyword evidence="1 8" id="KW-0963">Cytoplasm</keyword>
<dbReference type="NCBIfam" id="TIGR01737">
    <property type="entry name" value="FGAM_synth_I"/>
    <property type="match status" value="1"/>
</dbReference>
<feature type="active site" evidence="8">
    <location>
        <position position="193"/>
    </location>
</feature>
<comment type="catalytic activity">
    <reaction evidence="8">
        <text>N(2)-formyl-N(1)-(5-phospho-beta-D-ribosyl)glycinamide + L-glutamine + ATP + H2O = 2-formamido-N(1)-(5-O-phospho-beta-D-ribosyl)acetamidine + L-glutamate + ADP + phosphate + H(+)</text>
        <dbReference type="Rhea" id="RHEA:17129"/>
        <dbReference type="ChEBI" id="CHEBI:15377"/>
        <dbReference type="ChEBI" id="CHEBI:15378"/>
        <dbReference type="ChEBI" id="CHEBI:29985"/>
        <dbReference type="ChEBI" id="CHEBI:30616"/>
        <dbReference type="ChEBI" id="CHEBI:43474"/>
        <dbReference type="ChEBI" id="CHEBI:58359"/>
        <dbReference type="ChEBI" id="CHEBI:147286"/>
        <dbReference type="ChEBI" id="CHEBI:147287"/>
        <dbReference type="ChEBI" id="CHEBI:456216"/>
        <dbReference type="EC" id="6.3.5.3"/>
    </reaction>
</comment>
<dbReference type="SUPFAM" id="SSF52317">
    <property type="entry name" value="Class I glutamine amidotransferase-like"/>
    <property type="match status" value="1"/>
</dbReference>
<comment type="pathway">
    <text evidence="8">Purine metabolism; IMP biosynthesis via de novo pathway; 5-amino-1-(5-phospho-D-ribosyl)imidazole from N(2)-formyl-N(1)-(5-phospho-D-ribosyl)glycinamide: step 1/2.</text>
</comment>
<name>A0A3D8IL08_9HELI</name>
<keyword evidence="4 8" id="KW-0658">Purine biosynthesis</keyword>
<dbReference type="OrthoDB" id="9804441at2"/>
<evidence type="ECO:0000256" key="6">
    <source>
        <dbReference type="ARBA" id="ARBA00022840"/>
    </source>
</evidence>
<dbReference type="EMBL" id="NXLQ01000011">
    <property type="protein sequence ID" value="RDU65710.1"/>
    <property type="molecule type" value="Genomic_DNA"/>
</dbReference>
<comment type="caution">
    <text evidence="9">The sequence shown here is derived from an EMBL/GenBank/DDBJ whole genome shotgun (WGS) entry which is preliminary data.</text>
</comment>
<dbReference type="AlphaFoldDB" id="A0A3D8IL08"/>
<dbReference type="NCBIfam" id="NF002957">
    <property type="entry name" value="PRK03619.1"/>
    <property type="match status" value="1"/>
</dbReference>
<dbReference type="Pfam" id="PF13507">
    <property type="entry name" value="GATase_5"/>
    <property type="match status" value="1"/>
</dbReference>
<evidence type="ECO:0000313" key="10">
    <source>
        <dbReference type="Proteomes" id="UP000256379"/>
    </source>
</evidence>
<accession>A0A3D8IL08</accession>
<keyword evidence="5 8" id="KW-0378">Hydrolase</keyword>
<dbReference type="PROSITE" id="PS51273">
    <property type="entry name" value="GATASE_TYPE_1"/>
    <property type="match status" value="1"/>
</dbReference>
<keyword evidence="2 8" id="KW-0436">Ligase</keyword>
<evidence type="ECO:0000256" key="1">
    <source>
        <dbReference type="ARBA" id="ARBA00022490"/>
    </source>
</evidence>
<dbReference type="GO" id="GO:0006189">
    <property type="term" value="P:'de novo' IMP biosynthetic process"/>
    <property type="evidence" value="ECO:0007669"/>
    <property type="project" value="UniProtKB-UniRule"/>
</dbReference>
<dbReference type="GO" id="GO:0004642">
    <property type="term" value="F:phosphoribosylformylglycinamidine synthase activity"/>
    <property type="evidence" value="ECO:0007669"/>
    <property type="project" value="UniProtKB-UniRule"/>
</dbReference>
<comment type="function">
    <text evidence="8">Part of the phosphoribosylformylglycinamidine synthase complex involved in the purines biosynthetic pathway. Catalyzes the ATP-dependent conversion of formylglycinamide ribonucleotide (FGAR) and glutamine to yield formylglycinamidine ribonucleotide (FGAM) and glutamate. The FGAM synthase complex is composed of three subunits. PurQ produces an ammonia molecule by converting glutamine to glutamate. PurL transfers the ammonia molecule to FGAR to form FGAM in an ATP-dependent manner. PurS interacts with PurQ and PurL and is thought to assist in the transfer of the ammonia molecule from PurQ to PurL.</text>
</comment>
<evidence type="ECO:0000256" key="3">
    <source>
        <dbReference type="ARBA" id="ARBA00022741"/>
    </source>
</evidence>
<evidence type="ECO:0000256" key="5">
    <source>
        <dbReference type="ARBA" id="ARBA00022801"/>
    </source>
</evidence>
<feature type="active site" description="Nucleophile" evidence="8">
    <location>
        <position position="85"/>
    </location>
</feature>
<dbReference type="Gene3D" id="3.40.50.880">
    <property type="match status" value="1"/>
</dbReference>
<dbReference type="InterPro" id="IPR029062">
    <property type="entry name" value="Class_I_gatase-like"/>
</dbReference>
<dbReference type="PANTHER" id="PTHR47552:SF1">
    <property type="entry name" value="PHOSPHORIBOSYLFORMYLGLYCINAMIDINE SYNTHASE SUBUNIT PURQ"/>
    <property type="match status" value="1"/>
</dbReference>
<dbReference type="EC" id="6.3.5.3" evidence="8"/>
<dbReference type="RefSeq" id="WP_115543116.1">
    <property type="nucleotide sequence ID" value="NZ_NXLQ01000011.1"/>
</dbReference>
<organism evidence="9 10">
    <name type="scientific">Helicobacter didelphidarum</name>
    <dbReference type="NCBI Taxonomy" id="2040648"/>
    <lineage>
        <taxon>Bacteria</taxon>
        <taxon>Pseudomonadati</taxon>
        <taxon>Campylobacterota</taxon>
        <taxon>Epsilonproteobacteria</taxon>
        <taxon>Campylobacterales</taxon>
        <taxon>Helicobacteraceae</taxon>
        <taxon>Helicobacter</taxon>
    </lineage>
</organism>
<dbReference type="HAMAP" id="MF_00421">
    <property type="entry name" value="PurQ"/>
    <property type="match status" value="1"/>
</dbReference>
<dbReference type="PIRSF" id="PIRSF001586">
    <property type="entry name" value="FGAM_synth_I"/>
    <property type="match status" value="1"/>
</dbReference>
<evidence type="ECO:0000256" key="2">
    <source>
        <dbReference type="ARBA" id="ARBA00022598"/>
    </source>
</evidence>
<keyword evidence="7 8" id="KW-0315">Glutamine amidotransferase</keyword>
<dbReference type="GO" id="GO:0004359">
    <property type="term" value="F:glutaminase activity"/>
    <property type="evidence" value="ECO:0007669"/>
    <property type="project" value="UniProtKB-EC"/>
</dbReference>
<evidence type="ECO:0000313" key="9">
    <source>
        <dbReference type="EMBL" id="RDU65710.1"/>
    </source>
</evidence>
<dbReference type="EC" id="3.5.1.2" evidence="8"/>
<feature type="active site" evidence="8">
    <location>
        <position position="195"/>
    </location>
</feature>
<reference evidence="9 10" key="1">
    <citation type="submission" date="2018-04" db="EMBL/GenBank/DDBJ databases">
        <title>Novel Campyloabacter and Helicobacter Species and Strains.</title>
        <authorList>
            <person name="Mannion A.J."/>
            <person name="Shen Z."/>
            <person name="Fox J.G."/>
        </authorList>
    </citation>
    <scope>NUCLEOTIDE SEQUENCE [LARGE SCALE GENOMIC DNA]</scope>
    <source>
        <strain evidence="9 10">MIT 17-337</strain>
    </source>
</reference>
<dbReference type="SMART" id="SM01211">
    <property type="entry name" value="GATase_5"/>
    <property type="match status" value="1"/>
</dbReference>
<dbReference type="GO" id="GO:0005524">
    <property type="term" value="F:ATP binding"/>
    <property type="evidence" value="ECO:0007669"/>
    <property type="project" value="UniProtKB-KW"/>
</dbReference>
<evidence type="ECO:0000256" key="7">
    <source>
        <dbReference type="ARBA" id="ARBA00022962"/>
    </source>
</evidence>
<dbReference type="UniPathway" id="UPA00074">
    <property type="reaction ID" value="UER00128"/>
</dbReference>
<comment type="subunit">
    <text evidence="8">Part of the FGAM synthase complex composed of 1 PurL, 1 PurQ and 2 PurS subunits.</text>
</comment>
<dbReference type="InterPro" id="IPR010075">
    <property type="entry name" value="PRibForGlyAmidine_synth_PurQ"/>
</dbReference>
<keyword evidence="10" id="KW-1185">Reference proteome</keyword>
<proteinExistence type="inferred from homology"/>